<dbReference type="InterPro" id="IPR001647">
    <property type="entry name" value="HTH_TetR"/>
</dbReference>
<dbReference type="InterPro" id="IPR009057">
    <property type="entry name" value="Homeodomain-like_sf"/>
</dbReference>
<dbReference type="GO" id="GO:0003677">
    <property type="term" value="F:DNA binding"/>
    <property type="evidence" value="ECO:0007669"/>
    <property type="project" value="UniProtKB-UniRule"/>
</dbReference>
<evidence type="ECO:0000256" key="1">
    <source>
        <dbReference type="ARBA" id="ARBA00023125"/>
    </source>
</evidence>
<keyword evidence="5" id="KW-1185">Reference proteome</keyword>
<dbReference type="SUPFAM" id="SSF48498">
    <property type="entry name" value="Tetracyclin repressor-like, C-terminal domain"/>
    <property type="match status" value="1"/>
</dbReference>
<dbReference type="InterPro" id="IPR050109">
    <property type="entry name" value="HTH-type_TetR-like_transc_reg"/>
</dbReference>
<organism evidence="4 5">
    <name type="scientific">Collibacillus ludicampi</name>
    <dbReference type="NCBI Taxonomy" id="2771369"/>
    <lineage>
        <taxon>Bacteria</taxon>
        <taxon>Bacillati</taxon>
        <taxon>Bacillota</taxon>
        <taxon>Bacilli</taxon>
        <taxon>Bacillales</taxon>
        <taxon>Alicyclobacillaceae</taxon>
        <taxon>Collibacillus</taxon>
    </lineage>
</organism>
<dbReference type="SUPFAM" id="SSF46689">
    <property type="entry name" value="Homeodomain-like"/>
    <property type="match status" value="1"/>
</dbReference>
<name>A0AAV4LFK4_9BACL</name>
<dbReference type="Proteomes" id="UP001057291">
    <property type="component" value="Unassembled WGS sequence"/>
</dbReference>
<evidence type="ECO:0000256" key="2">
    <source>
        <dbReference type="PROSITE-ProRule" id="PRU00335"/>
    </source>
</evidence>
<dbReference type="PANTHER" id="PTHR30055">
    <property type="entry name" value="HTH-TYPE TRANSCRIPTIONAL REGULATOR RUTR"/>
    <property type="match status" value="1"/>
</dbReference>
<dbReference type="Gene3D" id="1.10.357.10">
    <property type="entry name" value="Tetracycline Repressor, domain 2"/>
    <property type="match status" value="1"/>
</dbReference>
<dbReference type="InterPro" id="IPR036271">
    <property type="entry name" value="Tet_transcr_reg_TetR-rel_C_sf"/>
</dbReference>
<evidence type="ECO:0000313" key="4">
    <source>
        <dbReference type="EMBL" id="GIM46592.1"/>
    </source>
</evidence>
<gene>
    <name evidence="4" type="ORF">DNHGIG_21410</name>
</gene>
<dbReference type="AlphaFoldDB" id="A0AAV4LFK4"/>
<evidence type="ECO:0000259" key="3">
    <source>
        <dbReference type="PROSITE" id="PS50977"/>
    </source>
</evidence>
<dbReference type="EMBL" id="BOQE01000001">
    <property type="protein sequence ID" value="GIM46592.1"/>
    <property type="molecule type" value="Genomic_DNA"/>
</dbReference>
<feature type="DNA-binding region" description="H-T-H motif" evidence="2">
    <location>
        <begin position="45"/>
        <end position="64"/>
    </location>
</feature>
<evidence type="ECO:0000313" key="5">
    <source>
        <dbReference type="Proteomes" id="UP001057291"/>
    </source>
</evidence>
<keyword evidence="1 2" id="KW-0238">DNA-binding</keyword>
<dbReference type="PANTHER" id="PTHR30055:SF222">
    <property type="entry name" value="REGULATORY PROTEIN"/>
    <property type="match status" value="1"/>
</dbReference>
<accession>A0AAV4LFK4</accession>
<proteinExistence type="predicted"/>
<dbReference type="GO" id="GO:0006355">
    <property type="term" value="P:regulation of DNA-templated transcription"/>
    <property type="evidence" value="ECO:0007669"/>
    <property type="project" value="UniProtKB-ARBA"/>
</dbReference>
<sequence length="218" mass="25304">MNNQLKSLFKEYRDILIDTNLTDKQKDIIRAALELFADKGYEGTTTQAIAQKAKVSEKTLFKYFNSKQELFRQTVYPAMLQALQPMLIERTEKILGKGNDYHDILHAVFKDRVEFAIENTDVIKLVLQELLLSQEFREVMSQFVKQDVFPRISQVFQTLSEAEHSRIPLSSLIRVVLSLLAGYVITRTILLPDQEWDDEKEIQFMLDILFNGIDNPSL</sequence>
<feature type="domain" description="HTH tetR-type" evidence="3">
    <location>
        <begin position="22"/>
        <end position="82"/>
    </location>
</feature>
<dbReference type="RefSeq" id="WP_282199670.1">
    <property type="nucleotide sequence ID" value="NZ_BOQE01000001.1"/>
</dbReference>
<dbReference type="Gene3D" id="1.10.10.60">
    <property type="entry name" value="Homeodomain-like"/>
    <property type="match status" value="1"/>
</dbReference>
<reference evidence="4" key="1">
    <citation type="journal article" date="2023" name="Int. J. Syst. Evol. Microbiol.">
        <title>Collibacillus ludicampi gen. nov., sp. nov., a new soil bacterium of the family Alicyclobacillaceae.</title>
        <authorList>
            <person name="Jojima T."/>
            <person name="Ioku Y."/>
            <person name="Fukuta Y."/>
            <person name="Shirasaka N."/>
            <person name="Matsumura Y."/>
            <person name="Mori M."/>
        </authorList>
    </citation>
    <scope>NUCLEOTIDE SEQUENCE</scope>
    <source>
        <strain evidence="4">TP075</strain>
    </source>
</reference>
<protein>
    <submittedName>
        <fullName evidence="4">TetR family transcriptional regulator</fullName>
    </submittedName>
</protein>
<comment type="caution">
    <text evidence="4">The sequence shown here is derived from an EMBL/GenBank/DDBJ whole genome shotgun (WGS) entry which is preliminary data.</text>
</comment>
<dbReference type="PROSITE" id="PS50977">
    <property type="entry name" value="HTH_TETR_2"/>
    <property type="match status" value="1"/>
</dbReference>
<dbReference type="Pfam" id="PF00440">
    <property type="entry name" value="TetR_N"/>
    <property type="match status" value="1"/>
</dbReference>
<dbReference type="PRINTS" id="PR00455">
    <property type="entry name" value="HTHTETR"/>
</dbReference>